<evidence type="ECO:0000256" key="5">
    <source>
        <dbReference type="SAM" id="SignalP"/>
    </source>
</evidence>
<evidence type="ECO:0000313" key="7">
    <source>
        <dbReference type="EMBL" id="KAL1282835.1"/>
    </source>
</evidence>
<dbReference type="InterPro" id="IPR039126">
    <property type="entry name" value="GGACT"/>
</dbReference>
<dbReference type="EMBL" id="JAYMGO010000001">
    <property type="protein sequence ID" value="KAL1282835.1"/>
    <property type="molecule type" value="Genomic_DNA"/>
</dbReference>
<dbReference type="InterPro" id="IPR036568">
    <property type="entry name" value="GGCT-like_sf"/>
</dbReference>
<name>A0ABR3P230_9TELE</name>
<dbReference type="CDD" id="cd06661">
    <property type="entry name" value="GGCT_like"/>
    <property type="match status" value="1"/>
</dbReference>
<dbReference type="InterPro" id="IPR009288">
    <property type="entry name" value="AIG2-like_dom"/>
</dbReference>
<dbReference type="Pfam" id="PF06094">
    <property type="entry name" value="GGACT"/>
    <property type="match status" value="1"/>
</dbReference>
<evidence type="ECO:0000259" key="6">
    <source>
        <dbReference type="Pfam" id="PF06094"/>
    </source>
</evidence>
<evidence type="ECO:0000256" key="2">
    <source>
        <dbReference type="ARBA" id="ARBA00008861"/>
    </source>
</evidence>
<dbReference type="PANTHER" id="PTHR12510:SF4">
    <property type="entry name" value="GAMMA-GLUTAMYLAMINECYCLOTRANSFERASE"/>
    <property type="match status" value="1"/>
</dbReference>
<reference evidence="7 8" key="1">
    <citation type="submission" date="2023-09" db="EMBL/GenBank/DDBJ databases">
        <authorList>
            <person name="Wang M."/>
        </authorList>
    </citation>
    <scope>NUCLEOTIDE SEQUENCE [LARGE SCALE GENOMIC DNA]</scope>
    <source>
        <strain evidence="7">GT-2023</strain>
        <tissue evidence="7">Liver</tissue>
    </source>
</reference>
<dbReference type="Gene3D" id="3.10.490.10">
    <property type="entry name" value="Gamma-glutamyl cyclotransferase-like"/>
    <property type="match status" value="1"/>
</dbReference>
<organism evidence="7 8">
    <name type="scientific">Cirrhinus molitorella</name>
    <name type="common">mud carp</name>
    <dbReference type="NCBI Taxonomy" id="172907"/>
    <lineage>
        <taxon>Eukaryota</taxon>
        <taxon>Metazoa</taxon>
        <taxon>Chordata</taxon>
        <taxon>Craniata</taxon>
        <taxon>Vertebrata</taxon>
        <taxon>Euteleostomi</taxon>
        <taxon>Actinopterygii</taxon>
        <taxon>Neopterygii</taxon>
        <taxon>Teleostei</taxon>
        <taxon>Ostariophysi</taxon>
        <taxon>Cypriniformes</taxon>
        <taxon>Cyprinidae</taxon>
        <taxon>Labeoninae</taxon>
        <taxon>Labeonini</taxon>
        <taxon>Cirrhinus</taxon>
    </lineage>
</organism>
<accession>A0ABR3P230</accession>
<feature type="chain" id="PRO_5046540012" description="Gamma-glutamylaminecyclotransferase" evidence="5">
    <location>
        <begin position="17"/>
        <end position="162"/>
    </location>
</feature>
<proteinExistence type="inferred from homology"/>
<evidence type="ECO:0000256" key="1">
    <source>
        <dbReference type="ARBA" id="ARBA00001684"/>
    </source>
</evidence>
<keyword evidence="5" id="KW-0732">Signal</keyword>
<dbReference type="EC" id="4.3.2.8" evidence="4"/>
<comment type="catalytic activity">
    <reaction evidence="1 4">
        <text>epsilon-(gamma-L-glutamyl)-L-lysine = 5-oxo-L-proline + L-lysine</text>
        <dbReference type="Rhea" id="RHEA:16961"/>
        <dbReference type="ChEBI" id="CHEBI:32551"/>
        <dbReference type="ChEBI" id="CHEBI:58402"/>
        <dbReference type="ChEBI" id="CHEBI:133752"/>
        <dbReference type="EC" id="4.3.2.8"/>
    </reaction>
</comment>
<dbReference type="InterPro" id="IPR013024">
    <property type="entry name" value="GGCT-like"/>
</dbReference>
<comment type="function">
    <text evidence="4">Catalyzes the formation of 5-oxo-L-proline from L-gamma-glutamyl-L-epsilon-lysine.</text>
</comment>
<dbReference type="Proteomes" id="UP001558613">
    <property type="component" value="Unassembled WGS sequence"/>
</dbReference>
<evidence type="ECO:0000256" key="3">
    <source>
        <dbReference type="ARBA" id="ARBA00023239"/>
    </source>
</evidence>
<dbReference type="PANTHER" id="PTHR12510">
    <property type="entry name" value="TROPONIN C-AKIN-1 PROTEIN"/>
    <property type="match status" value="1"/>
</dbReference>
<evidence type="ECO:0000313" key="8">
    <source>
        <dbReference type="Proteomes" id="UP001558613"/>
    </source>
</evidence>
<gene>
    <name evidence="7" type="ORF">QQF64_001638</name>
</gene>
<feature type="domain" description="Gamma-glutamylcyclotransferase AIG2-like" evidence="6">
    <location>
        <begin position="23"/>
        <end position="156"/>
    </location>
</feature>
<keyword evidence="8" id="KW-1185">Reference proteome</keyword>
<feature type="signal peptide" evidence="5">
    <location>
        <begin position="1"/>
        <end position="16"/>
    </location>
</feature>
<protein>
    <recommendedName>
        <fullName evidence="4">Gamma-glutamylaminecyclotransferase</fullName>
        <ecNumber evidence="4">4.3.2.8</ecNumber>
    </recommendedName>
</protein>
<evidence type="ECO:0000256" key="4">
    <source>
        <dbReference type="RuleBase" id="RU367036"/>
    </source>
</evidence>
<keyword evidence="3 4" id="KW-0456">Lyase</keyword>
<comment type="similarity">
    <text evidence="2 4">Belongs to the gamma-glutamylcyclotransferase family.</text>
</comment>
<sequence length="162" mass="18765">MKGFIILAFIINVVCPEVPKYHVFVYGTLKKGQPNYSKMEVAANGQPEFLAYARTVERYPLVIGTQYNIPFLLNVPGMGHRVYGEIYHVNQTLLDFLDKFEECPKWYQRIKIKLEVQDRVGEGKNTLKNGSIKEAFVYVKTITDDEWLQKPTYESYDTNAEV</sequence>
<comment type="caution">
    <text evidence="7">The sequence shown here is derived from an EMBL/GenBank/DDBJ whole genome shotgun (WGS) entry which is preliminary data.</text>
</comment>
<dbReference type="SUPFAM" id="SSF110857">
    <property type="entry name" value="Gamma-glutamyl cyclotransferase-like"/>
    <property type="match status" value="1"/>
</dbReference>